<dbReference type="EMBL" id="GBXM01085695">
    <property type="protein sequence ID" value="JAH22882.1"/>
    <property type="molecule type" value="Transcribed_RNA"/>
</dbReference>
<name>A0A0E9R2A5_ANGAN</name>
<reference evidence="1" key="2">
    <citation type="journal article" date="2015" name="Fish Shellfish Immunol.">
        <title>Early steps in the European eel (Anguilla anguilla)-Vibrio vulnificus interaction in the gills: Role of the RtxA13 toxin.</title>
        <authorList>
            <person name="Callol A."/>
            <person name="Pajuelo D."/>
            <person name="Ebbesson L."/>
            <person name="Teles M."/>
            <person name="MacKenzie S."/>
            <person name="Amaro C."/>
        </authorList>
    </citation>
    <scope>NUCLEOTIDE SEQUENCE</scope>
</reference>
<evidence type="ECO:0000313" key="1">
    <source>
        <dbReference type="EMBL" id="JAH22882.1"/>
    </source>
</evidence>
<protein>
    <submittedName>
        <fullName evidence="1">Uncharacterized protein</fullName>
    </submittedName>
</protein>
<proteinExistence type="predicted"/>
<reference evidence="1" key="1">
    <citation type="submission" date="2014-11" db="EMBL/GenBank/DDBJ databases">
        <authorList>
            <person name="Amaro Gonzalez C."/>
        </authorList>
    </citation>
    <scope>NUCLEOTIDE SEQUENCE</scope>
</reference>
<dbReference type="AlphaFoldDB" id="A0A0E9R2A5"/>
<organism evidence="1">
    <name type="scientific">Anguilla anguilla</name>
    <name type="common">European freshwater eel</name>
    <name type="synonym">Muraena anguilla</name>
    <dbReference type="NCBI Taxonomy" id="7936"/>
    <lineage>
        <taxon>Eukaryota</taxon>
        <taxon>Metazoa</taxon>
        <taxon>Chordata</taxon>
        <taxon>Craniata</taxon>
        <taxon>Vertebrata</taxon>
        <taxon>Euteleostomi</taxon>
        <taxon>Actinopterygii</taxon>
        <taxon>Neopterygii</taxon>
        <taxon>Teleostei</taxon>
        <taxon>Anguilliformes</taxon>
        <taxon>Anguillidae</taxon>
        <taxon>Anguilla</taxon>
    </lineage>
</organism>
<sequence length="26" mass="3033">MGCLRRMGYLRRDGTLLSNQLMAVYN</sequence>
<accession>A0A0E9R2A5</accession>